<evidence type="ECO:0000313" key="2">
    <source>
        <dbReference type="Proteomes" id="UP000777774"/>
    </source>
</evidence>
<comment type="caution">
    <text evidence="1">The sequence shown here is derived from an EMBL/GenBank/DDBJ whole genome shotgun (WGS) entry which is preliminary data.</text>
</comment>
<dbReference type="Proteomes" id="UP000777774">
    <property type="component" value="Unassembled WGS sequence"/>
</dbReference>
<dbReference type="RefSeq" id="WP_168678576.1">
    <property type="nucleotide sequence ID" value="NZ_JAAXOY010000155.1"/>
</dbReference>
<protein>
    <submittedName>
        <fullName evidence="1">Uncharacterized protein</fullName>
    </submittedName>
</protein>
<evidence type="ECO:0000313" key="1">
    <source>
        <dbReference type="EMBL" id="NKY39468.1"/>
    </source>
</evidence>
<dbReference type="EMBL" id="JAAXOY010000155">
    <property type="protein sequence ID" value="NKY39468.1"/>
    <property type="molecule type" value="Genomic_DNA"/>
</dbReference>
<sequence length="277" mass="29980">MARLDVVRRRVALSEDELETLRLLHNGEPAPEEARAALVQAGVVDEDGAVSPLVVDLVRTVTEPMIQASVETAGPQGPTLAVLAVREETVWYTDPWPRGGDDVEAVYCQDELPQVLWILARLAGLRRREVPKIATPFTVPLRAVDAVVQTMSLTDDTWEPAKVVATAQLERFFGEVAEADRSMLLATLSFLESTARVSLVWGPDAATDARGLALWDCGPGGYWVREQPAEPLRPEDVTPGTLATFRPVSGGEVWQLLAGLLPSSADLRSVLARVGAS</sequence>
<reference evidence="1 2" key="1">
    <citation type="submission" date="2020-04" db="EMBL/GenBank/DDBJ databases">
        <title>MicrobeNet Type strains.</title>
        <authorList>
            <person name="Nicholson A.C."/>
        </authorList>
    </citation>
    <scope>NUCLEOTIDE SEQUENCE [LARGE SCALE GENOMIC DNA]</scope>
    <source>
        <strain evidence="1 2">ATCC BAA-787</strain>
    </source>
</reference>
<accession>A0ABX1K3A6</accession>
<organism evidence="1 2">
    <name type="scientific">Cellulomonas septica</name>
    <dbReference type="NCBI Taxonomy" id="285080"/>
    <lineage>
        <taxon>Bacteria</taxon>
        <taxon>Bacillati</taxon>
        <taxon>Actinomycetota</taxon>
        <taxon>Actinomycetes</taxon>
        <taxon>Micrococcales</taxon>
        <taxon>Cellulomonadaceae</taxon>
        <taxon>Cellulomonas</taxon>
    </lineage>
</organism>
<keyword evidence="2" id="KW-1185">Reference proteome</keyword>
<proteinExistence type="predicted"/>
<gene>
    <name evidence="1" type="ORF">HGA02_07990</name>
</gene>
<name>A0ABX1K3A6_9CELL</name>